<comment type="catalytic activity">
    <reaction evidence="7 12">
        <text>sn-glycerol 3-phosphate + NADP(+) = dihydroxyacetone phosphate + NADPH + H(+)</text>
        <dbReference type="Rhea" id="RHEA:11096"/>
        <dbReference type="ChEBI" id="CHEBI:15378"/>
        <dbReference type="ChEBI" id="CHEBI:57597"/>
        <dbReference type="ChEBI" id="CHEBI:57642"/>
        <dbReference type="ChEBI" id="CHEBI:57783"/>
        <dbReference type="ChEBI" id="CHEBI:58349"/>
        <dbReference type="EC" id="1.1.1.94"/>
    </reaction>
</comment>
<sequence>MTPRIAVIGAGAWGTALALQAARAGATVSLWARDPGALQPDGCMRRLPGLMLPHKIEVTGTLPTRADLVLLAVPMQQLRRIAGQLTLEAPLIACCKGVESGTLCLPGEVLADLHPGLPRGMLSGPNFAGEVARALPAASVLACSDAALAGRLARMLATASFRVYAGDDPVGVEAGGAAKNVIAIAAGAAMGSGAGENARAALITRGIAELGRLIAALGGKPATAAGLSGVGDLVLTCTGPGSRNYSLGVALGEGIVLQDILAGRSTVAEGVETAPALAARAASMGVSVPIIEAVAALLTGRIGLAEARERLLARPLGIE</sequence>
<comment type="subcellular location">
    <subcellularLocation>
        <location evidence="7">Cytoplasm</location>
    </subcellularLocation>
</comment>
<evidence type="ECO:0000256" key="7">
    <source>
        <dbReference type="HAMAP-Rule" id="MF_00394"/>
    </source>
</evidence>
<dbReference type="InterPro" id="IPR011128">
    <property type="entry name" value="G3P_DH_NAD-dep_N"/>
</dbReference>
<dbReference type="Gene3D" id="1.10.1040.10">
    <property type="entry name" value="N-(1-d-carboxylethyl)-l-norvaline Dehydrogenase, domain 2"/>
    <property type="match status" value="1"/>
</dbReference>
<dbReference type="InterPro" id="IPR036291">
    <property type="entry name" value="NAD(P)-bd_dom_sf"/>
</dbReference>
<dbReference type="NCBIfam" id="NF000942">
    <property type="entry name" value="PRK00094.1-4"/>
    <property type="match status" value="1"/>
</dbReference>
<keyword evidence="4 7" id="KW-0443">Lipid metabolism</keyword>
<keyword evidence="6 7" id="KW-1208">Phospholipid metabolism</keyword>
<feature type="binding site" evidence="7">
    <location>
        <position position="128"/>
    </location>
    <ligand>
        <name>NADPH</name>
        <dbReference type="ChEBI" id="CHEBI:57783"/>
    </ligand>
</feature>
<feature type="binding site" evidence="7">
    <location>
        <position position="267"/>
    </location>
    <ligand>
        <name>NADPH</name>
        <dbReference type="ChEBI" id="CHEBI:57783"/>
    </ligand>
</feature>
<evidence type="ECO:0000313" key="15">
    <source>
        <dbReference type="EMBL" id="QKE90724.1"/>
    </source>
</evidence>
<feature type="binding site" evidence="7">
    <location>
        <position position="232"/>
    </location>
    <ligand>
        <name>sn-glycerol 3-phosphate</name>
        <dbReference type="ChEBI" id="CHEBI:57597"/>
    </ligand>
</feature>
<evidence type="ECO:0000256" key="12">
    <source>
        <dbReference type="RuleBase" id="RU000439"/>
    </source>
</evidence>
<dbReference type="Proteomes" id="UP000500767">
    <property type="component" value="Chromosome"/>
</dbReference>
<evidence type="ECO:0000256" key="10">
    <source>
        <dbReference type="PIRSR" id="PIRSR000114-3"/>
    </source>
</evidence>
<evidence type="ECO:0000256" key="9">
    <source>
        <dbReference type="PIRSR" id="PIRSR000114-2"/>
    </source>
</evidence>
<feature type="binding site" evidence="9">
    <location>
        <position position="96"/>
    </location>
    <ligand>
        <name>substrate</name>
    </ligand>
</feature>
<feature type="binding site" evidence="7">
    <location>
        <position position="96"/>
    </location>
    <ligand>
        <name>sn-glycerol 3-phosphate</name>
        <dbReference type="ChEBI" id="CHEBI:57597"/>
    </ligand>
</feature>
<gene>
    <name evidence="7" type="primary">gpsA</name>
    <name evidence="15" type="ORF">HN018_12350</name>
</gene>
<keyword evidence="3 7" id="KW-0560">Oxidoreductase</keyword>
<dbReference type="AlphaFoldDB" id="A0A6M8HQK7"/>
<dbReference type="PANTHER" id="PTHR11728:SF1">
    <property type="entry name" value="GLYCEROL-3-PHOSPHATE DEHYDROGENASE [NAD(+)] 2, CHLOROPLASTIC"/>
    <property type="match status" value="1"/>
</dbReference>
<dbReference type="GO" id="GO:0005829">
    <property type="term" value="C:cytosol"/>
    <property type="evidence" value="ECO:0007669"/>
    <property type="project" value="TreeGrafter"/>
</dbReference>
<feature type="binding site" evidence="7">
    <location>
        <position position="124"/>
    </location>
    <ligand>
        <name>sn-glycerol 3-phosphate</name>
        <dbReference type="ChEBI" id="CHEBI:57597"/>
    </ligand>
</feature>
<comment type="similarity">
    <text evidence="1 7 11">Belongs to the NAD-dependent glycerol-3-phosphate dehydrogenase family.</text>
</comment>
<dbReference type="SUPFAM" id="SSF48179">
    <property type="entry name" value="6-phosphogluconate dehydrogenase C-terminal domain-like"/>
    <property type="match status" value="1"/>
</dbReference>
<reference evidence="15 16" key="1">
    <citation type="journal article" date="2014" name="World J. Microbiol. Biotechnol.">
        <title>Biodiversity and physiological characteristics of Antarctic and Arctic lichens-associated bacteria.</title>
        <authorList>
            <person name="Lee Y.M."/>
            <person name="Kim E.H."/>
            <person name="Lee H.K."/>
            <person name="Hong S.G."/>
        </authorList>
    </citation>
    <scope>NUCLEOTIDE SEQUENCE [LARGE SCALE GENOMIC DNA]</scope>
    <source>
        <strain evidence="15 16">PAMC 26569</strain>
    </source>
</reference>
<accession>A0A6M8HQK7</accession>
<dbReference type="GO" id="GO:0008654">
    <property type="term" value="P:phospholipid biosynthetic process"/>
    <property type="evidence" value="ECO:0007669"/>
    <property type="project" value="UniProtKB-KW"/>
</dbReference>
<name>A0A6M8HQK7_9PROT</name>
<evidence type="ECO:0000256" key="5">
    <source>
        <dbReference type="ARBA" id="ARBA00023209"/>
    </source>
</evidence>
<evidence type="ECO:0000313" key="16">
    <source>
        <dbReference type="Proteomes" id="UP000500767"/>
    </source>
</evidence>
<evidence type="ECO:0000256" key="6">
    <source>
        <dbReference type="ARBA" id="ARBA00023264"/>
    </source>
</evidence>
<feature type="binding site" evidence="7">
    <location>
        <position position="243"/>
    </location>
    <ligand>
        <name>sn-glycerol 3-phosphate</name>
        <dbReference type="ChEBI" id="CHEBI:57597"/>
    </ligand>
</feature>
<dbReference type="PROSITE" id="PS00957">
    <property type="entry name" value="NAD_G3PDH"/>
    <property type="match status" value="1"/>
</dbReference>
<feature type="binding site" evidence="7">
    <location>
        <position position="13"/>
    </location>
    <ligand>
        <name>NADPH</name>
        <dbReference type="ChEBI" id="CHEBI:57783"/>
    </ligand>
</feature>
<keyword evidence="5 7" id="KW-0594">Phospholipid biosynthesis</keyword>
<dbReference type="SUPFAM" id="SSF51735">
    <property type="entry name" value="NAD(P)-binding Rossmann-fold domains"/>
    <property type="match status" value="1"/>
</dbReference>
<comment type="caution">
    <text evidence="7">Lacks conserved residue(s) required for the propagation of feature annotation.</text>
</comment>
<dbReference type="HAMAP" id="MF_00394">
    <property type="entry name" value="NAD_Glyc3P_dehydrog"/>
    <property type="match status" value="1"/>
</dbReference>
<feature type="binding site" evidence="10">
    <location>
        <position position="128"/>
    </location>
    <ligand>
        <name>NAD(+)</name>
        <dbReference type="ChEBI" id="CHEBI:57540"/>
    </ligand>
</feature>
<evidence type="ECO:0000256" key="11">
    <source>
        <dbReference type="RuleBase" id="RU000437"/>
    </source>
</evidence>
<dbReference type="InterPro" id="IPR006168">
    <property type="entry name" value="G3P_DH_NAD-dep"/>
</dbReference>
<dbReference type="GO" id="GO:0051287">
    <property type="term" value="F:NAD binding"/>
    <property type="evidence" value="ECO:0007669"/>
    <property type="project" value="InterPro"/>
</dbReference>
<evidence type="ECO:0000256" key="4">
    <source>
        <dbReference type="ARBA" id="ARBA00023098"/>
    </source>
</evidence>
<dbReference type="InterPro" id="IPR013328">
    <property type="entry name" value="6PGD_dom2"/>
</dbReference>
<dbReference type="Pfam" id="PF01210">
    <property type="entry name" value="NAD_Gly3P_dh_N"/>
    <property type="match status" value="1"/>
</dbReference>
<dbReference type="EMBL" id="CP053708">
    <property type="protein sequence ID" value="QKE90724.1"/>
    <property type="molecule type" value="Genomic_DNA"/>
</dbReference>
<feature type="binding site" evidence="10">
    <location>
        <position position="243"/>
    </location>
    <ligand>
        <name>NAD(+)</name>
        <dbReference type="ChEBI" id="CHEBI:57540"/>
    </ligand>
</feature>
<dbReference type="PIRSF" id="PIRSF000114">
    <property type="entry name" value="Glycerol-3-P_dh"/>
    <property type="match status" value="1"/>
</dbReference>
<evidence type="ECO:0000259" key="13">
    <source>
        <dbReference type="Pfam" id="PF01210"/>
    </source>
</evidence>
<comment type="catalytic activity">
    <reaction evidence="7">
        <text>sn-glycerol 3-phosphate + NAD(+) = dihydroxyacetone phosphate + NADH + H(+)</text>
        <dbReference type="Rhea" id="RHEA:11092"/>
        <dbReference type="ChEBI" id="CHEBI:15378"/>
        <dbReference type="ChEBI" id="CHEBI:57540"/>
        <dbReference type="ChEBI" id="CHEBI:57597"/>
        <dbReference type="ChEBI" id="CHEBI:57642"/>
        <dbReference type="ChEBI" id="CHEBI:57945"/>
        <dbReference type="EC" id="1.1.1.94"/>
    </reaction>
</comment>
<dbReference type="PANTHER" id="PTHR11728">
    <property type="entry name" value="GLYCEROL-3-PHOSPHATE DEHYDROGENASE"/>
    <property type="match status" value="1"/>
</dbReference>
<keyword evidence="7 10" id="KW-0520">NAD</keyword>
<feature type="binding site" evidence="7">
    <location>
        <position position="242"/>
    </location>
    <ligand>
        <name>sn-glycerol 3-phosphate</name>
        <dbReference type="ChEBI" id="CHEBI:57597"/>
    </ligand>
</feature>
<dbReference type="Pfam" id="PF07479">
    <property type="entry name" value="NAD_Gly3P_dh_C"/>
    <property type="match status" value="1"/>
</dbReference>
<evidence type="ECO:0000256" key="1">
    <source>
        <dbReference type="ARBA" id="ARBA00011009"/>
    </source>
</evidence>
<dbReference type="EC" id="1.1.1.94" evidence="7"/>
<keyword evidence="7" id="KW-0963">Cytoplasm</keyword>
<feature type="binding site" evidence="7">
    <location>
        <position position="244"/>
    </location>
    <ligand>
        <name>sn-glycerol 3-phosphate</name>
        <dbReference type="ChEBI" id="CHEBI:57597"/>
    </ligand>
</feature>
<evidence type="ECO:0000256" key="8">
    <source>
        <dbReference type="PIRSR" id="PIRSR000114-1"/>
    </source>
</evidence>
<comment type="function">
    <text evidence="7">Catalyzes the reduction of the glycolytic intermediate dihydroxyacetone phosphate (DHAP) to sn-glycerol 3-phosphate (G3P), the key precursor for phospholipid synthesis.</text>
</comment>
<feature type="binding site" evidence="7">
    <location>
        <position position="33"/>
    </location>
    <ligand>
        <name>NADPH</name>
        <dbReference type="ChEBI" id="CHEBI:57783"/>
    </ligand>
</feature>
<organism evidence="15 16">
    <name type="scientific">Lichenicola cladoniae</name>
    <dbReference type="NCBI Taxonomy" id="1484109"/>
    <lineage>
        <taxon>Bacteria</taxon>
        <taxon>Pseudomonadati</taxon>
        <taxon>Pseudomonadota</taxon>
        <taxon>Alphaproteobacteria</taxon>
        <taxon>Acetobacterales</taxon>
        <taxon>Acetobacteraceae</taxon>
        <taxon>Lichenicola</taxon>
    </lineage>
</organism>
<proteinExistence type="inferred from homology"/>
<feature type="domain" description="Glycerol-3-phosphate dehydrogenase NAD-dependent N-terminal" evidence="13">
    <location>
        <begin position="5"/>
        <end position="148"/>
    </location>
</feature>
<feature type="binding site" evidence="9">
    <location>
        <begin position="243"/>
        <end position="244"/>
    </location>
    <ligand>
        <name>substrate</name>
    </ligand>
</feature>
<evidence type="ECO:0000259" key="14">
    <source>
        <dbReference type="Pfam" id="PF07479"/>
    </source>
</evidence>
<dbReference type="GO" id="GO:0006650">
    <property type="term" value="P:glycerophospholipid metabolic process"/>
    <property type="evidence" value="ECO:0007669"/>
    <property type="project" value="UniProtKB-UniRule"/>
</dbReference>
<comment type="pathway">
    <text evidence="7">Membrane lipid metabolism; glycerophospholipid metabolism.</text>
</comment>
<feature type="binding site" evidence="7">
    <location>
        <position position="179"/>
    </location>
    <ligand>
        <name>sn-glycerol 3-phosphate</name>
        <dbReference type="ChEBI" id="CHEBI:57597"/>
    </ligand>
</feature>
<dbReference type="PRINTS" id="PR00077">
    <property type="entry name" value="GPDHDRGNASE"/>
</dbReference>
<feature type="binding site" evidence="7">
    <location>
        <position position="243"/>
    </location>
    <ligand>
        <name>NADPH</name>
        <dbReference type="ChEBI" id="CHEBI:57783"/>
    </ligand>
</feature>
<feature type="active site" description="Proton acceptor" evidence="7 8">
    <location>
        <position position="179"/>
    </location>
</feature>
<dbReference type="InterPro" id="IPR008927">
    <property type="entry name" value="6-PGluconate_DH-like_C_sf"/>
</dbReference>
<keyword evidence="7" id="KW-0547">Nucleotide-binding</keyword>
<dbReference type="UniPathway" id="UPA00940"/>
<dbReference type="KEGG" id="lck:HN018_12350"/>
<dbReference type="RefSeq" id="WP_171835675.1">
    <property type="nucleotide sequence ID" value="NZ_CP053708.1"/>
</dbReference>
<feature type="binding site" evidence="7">
    <location>
        <position position="96"/>
    </location>
    <ligand>
        <name>NADPH</name>
        <dbReference type="ChEBI" id="CHEBI:57783"/>
    </ligand>
</feature>
<evidence type="ECO:0000256" key="2">
    <source>
        <dbReference type="ARBA" id="ARBA00022516"/>
    </source>
</evidence>
<dbReference type="InterPro" id="IPR006109">
    <property type="entry name" value="G3P_DH_NAD-dep_C"/>
</dbReference>
<dbReference type="GO" id="GO:0046168">
    <property type="term" value="P:glycerol-3-phosphate catabolic process"/>
    <property type="evidence" value="ECO:0007669"/>
    <property type="project" value="InterPro"/>
</dbReference>
<feature type="binding site" evidence="7">
    <location>
        <position position="269"/>
    </location>
    <ligand>
        <name>NADPH</name>
        <dbReference type="ChEBI" id="CHEBI:57783"/>
    </ligand>
</feature>
<dbReference type="Gene3D" id="3.40.50.720">
    <property type="entry name" value="NAD(P)-binding Rossmann-like Domain"/>
    <property type="match status" value="1"/>
</dbReference>
<keyword evidence="16" id="KW-1185">Reference proteome</keyword>
<dbReference type="GO" id="GO:0047952">
    <property type="term" value="F:glycerol-3-phosphate dehydrogenase [NAD(P)+] activity"/>
    <property type="evidence" value="ECO:0007669"/>
    <property type="project" value="UniProtKB-UniRule"/>
</dbReference>
<feature type="domain" description="Glycerol-3-phosphate dehydrogenase NAD-dependent C-terminal" evidence="14">
    <location>
        <begin position="168"/>
        <end position="306"/>
    </location>
</feature>
<protein>
    <recommendedName>
        <fullName evidence="7">Glycerol-3-phosphate dehydrogenase [NAD(P)+]</fullName>
        <ecNumber evidence="7">1.1.1.94</ecNumber>
    </recommendedName>
    <alternativeName>
        <fullName evidence="7">NAD(P)(+)-dependent glycerol-3-phosphate dehydrogenase</fullName>
    </alternativeName>
    <alternativeName>
        <fullName evidence="7">NAD(P)H-dependent dihydroxyacetone-phosphate reductase</fullName>
    </alternativeName>
</protein>
<feature type="binding site" evidence="10">
    <location>
        <begin position="9"/>
        <end position="14"/>
    </location>
    <ligand>
        <name>NAD(+)</name>
        <dbReference type="ChEBI" id="CHEBI:57540"/>
    </ligand>
</feature>
<dbReference type="GO" id="GO:0005975">
    <property type="term" value="P:carbohydrate metabolic process"/>
    <property type="evidence" value="ECO:0007669"/>
    <property type="project" value="InterPro"/>
</dbReference>
<keyword evidence="2 7" id="KW-0444">Lipid biosynthesis</keyword>
<dbReference type="GO" id="GO:0046167">
    <property type="term" value="P:glycerol-3-phosphate biosynthetic process"/>
    <property type="evidence" value="ECO:0007669"/>
    <property type="project" value="UniProtKB-UniRule"/>
</dbReference>
<keyword evidence="7" id="KW-0521">NADP</keyword>
<dbReference type="NCBIfam" id="NF000940">
    <property type="entry name" value="PRK00094.1-2"/>
    <property type="match status" value="1"/>
</dbReference>
<evidence type="ECO:0000256" key="3">
    <source>
        <dbReference type="ARBA" id="ARBA00023002"/>
    </source>
</evidence>